<sequence>MAHDFEWSVQNYTVRDLIYNLADQLPVIVRVTEGYCSNDYFHDFGAEQVLRIYDIARQDRVVVRENGGRFLSIPCSYQGRVRISYRNGRGELHDTNTFIPAYVLIAMSIAVGLEDSSQRDFKKVMADLYVAASACRNDCIVGKQEIIAFPQSPCESDYEYLVPVMHIDTARSDDWRVDYDGYLKSVPSVPQAQAVTDREDDEDYEEPYDYRPSMAPQVPPCQLTEGAPPIPVRNPTAKRSTQPCNRPVATGRKQVIPAANCMASVISELTKFNVRDDSARVTPAARPPIVVVSPQPTVPPATLPSRVNRTQSSSQAARPGSTAHARIAGRPSDRPTQTPAQVRPIRTVPPTVGGPDTDITRKDVRELSTEEVSACLKLLKMSEHVGDFADKEVDGEMLSCLDETILVDEFHFSGFNAIKLMKFVKEGYVPRTGTNT</sequence>
<evidence type="ECO:0008006" key="4">
    <source>
        <dbReference type="Google" id="ProtNLM"/>
    </source>
</evidence>
<organism evidence="2 3">
    <name type="scientific">Ridgeia piscesae</name>
    <name type="common">Tubeworm</name>
    <dbReference type="NCBI Taxonomy" id="27915"/>
    <lineage>
        <taxon>Eukaryota</taxon>
        <taxon>Metazoa</taxon>
        <taxon>Spiralia</taxon>
        <taxon>Lophotrochozoa</taxon>
        <taxon>Annelida</taxon>
        <taxon>Polychaeta</taxon>
        <taxon>Sedentaria</taxon>
        <taxon>Canalipalpata</taxon>
        <taxon>Sabellida</taxon>
        <taxon>Siboglinidae</taxon>
        <taxon>Ridgeia</taxon>
    </lineage>
</organism>
<dbReference type="AlphaFoldDB" id="A0AAD9KJM7"/>
<name>A0AAD9KJM7_RIDPI</name>
<dbReference type="InterPro" id="IPR013761">
    <property type="entry name" value="SAM/pointed_sf"/>
</dbReference>
<comment type="caution">
    <text evidence="2">The sequence shown here is derived from an EMBL/GenBank/DDBJ whole genome shotgun (WGS) entry which is preliminary data.</text>
</comment>
<dbReference type="Proteomes" id="UP001209878">
    <property type="component" value="Unassembled WGS sequence"/>
</dbReference>
<dbReference type="Gene3D" id="1.10.150.50">
    <property type="entry name" value="Transcription Factor, Ets-1"/>
    <property type="match status" value="1"/>
</dbReference>
<dbReference type="PANTHER" id="PTHR14454:SF11">
    <property type="entry name" value="SERRANO, ISOFORM F"/>
    <property type="match status" value="1"/>
</dbReference>
<accession>A0AAD9KJM7</accession>
<feature type="compositionally biased region" description="Acidic residues" evidence="1">
    <location>
        <begin position="198"/>
        <end position="207"/>
    </location>
</feature>
<dbReference type="SUPFAM" id="SSF47769">
    <property type="entry name" value="SAM/Pointed domain"/>
    <property type="match status" value="1"/>
</dbReference>
<feature type="compositionally biased region" description="Polar residues" evidence="1">
    <location>
        <begin position="305"/>
        <end position="316"/>
    </location>
</feature>
<feature type="region of interest" description="Disordered" evidence="1">
    <location>
        <begin position="190"/>
        <end position="219"/>
    </location>
</feature>
<evidence type="ECO:0000256" key="1">
    <source>
        <dbReference type="SAM" id="MobiDB-lite"/>
    </source>
</evidence>
<feature type="region of interest" description="Disordered" evidence="1">
    <location>
        <begin position="291"/>
        <end position="359"/>
    </location>
</feature>
<dbReference type="PANTHER" id="PTHR14454">
    <property type="entry name" value="GRB2-ASSOCIATED AND REGULATOR OF MAPK PROTEIN FAMILY MEMBER"/>
    <property type="match status" value="1"/>
</dbReference>
<evidence type="ECO:0000313" key="2">
    <source>
        <dbReference type="EMBL" id="KAK2172606.1"/>
    </source>
</evidence>
<proteinExistence type="predicted"/>
<reference evidence="2" key="1">
    <citation type="journal article" date="2023" name="Mol. Biol. Evol.">
        <title>Third-Generation Sequencing Reveals the Adaptive Role of the Epigenome in Three Deep-Sea Polychaetes.</title>
        <authorList>
            <person name="Perez M."/>
            <person name="Aroh O."/>
            <person name="Sun Y."/>
            <person name="Lan Y."/>
            <person name="Juniper S.K."/>
            <person name="Young C.R."/>
            <person name="Angers B."/>
            <person name="Qian P.Y."/>
        </authorList>
    </citation>
    <scope>NUCLEOTIDE SEQUENCE</scope>
    <source>
        <strain evidence="2">R07B-5</strain>
    </source>
</reference>
<dbReference type="InterPro" id="IPR052281">
    <property type="entry name" value="GAREM"/>
</dbReference>
<evidence type="ECO:0000313" key="3">
    <source>
        <dbReference type="Proteomes" id="UP001209878"/>
    </source>
</evidence>
<gene>
    <name evidence="2" type="ORF">NP493_947g00005</name>
</gene>
<protein>
    <recommendedName>
        <fullName evidence="4">SAM domain-containing protein</fullName>
    </recommendedName>
</protein>
<dbReference type="EMBL" id="JAODUO010000946">
    <property type="protein sequence ID" value="KAK2172606.1"/>
    <property type="molecule type" value="Genomic_DNA"/>
</dbReference>
<keyword evidence="3" id="KW-1185">Reference proteome</keyword>